<evidence type="ECO:0000259" key="3">
    <source>
        <dbReference type="Pfam" id="PF00326"/>
    </source>
</evidence>
<evidence type="ECO:0000313" key="4">
    <source>
        <dbReference type="EMBL" id="UXI68490.1"/>
    </source>
</evidence>
<sequence>MRCARTLLYSALFVSLSSPVAWSAPAAAPASGDAVELISREALFGNPERVNVQMSPDGKYLSWVAPRDGVLNIWVAPSEDPTKGRAVTDDKARGIRDYFWSYRSDTLLYVRDTGGDEDFHLFATDVKTGASKDLSPFPKTKAAVNAVSPRHPDHVLVSMNDRDPAWHDLYKVELSSGKRELVAKNEQEIAEYRTDDDFTVRGATRSRKDGGTDVLAPDGKGWKKVEDIPFADGMTTSHAGYSSDGKIQYMLDSRGRDTAAYYAIDTASGKKTLLLEDKRADAGNLLRHPKTGLAQAVNVEYLREEWQVVDPAIKADITRLGQLGKGTFGINSRTLDDKTWIVAYSAAEVPAVYYRYDRKEGGEGTLTKLFSARPALEGKPLVPMWPQEITARDGKTLVSYLSLPRAADPNADGKADSPVPMVLFVHGGPWSRDSYGYSAWAQWLANRGYAVLNVNFRSSTGFGKNFIAAGDRQWAKTMHDDLLDAVDWAVKSGVTQKDKVAIMGGSYGGYATLVGLTFTPDTFACGVDIVGPSNLNTLLSTIPPYWASFFEQIAQRVGDPRTEEGKKLLTERSPLTRAGQIKKPLLIGQGANDPRVKQAEADQIVQAMKQKNIPVTYVLFPDEGHGFNRPENRKAFNAIAEGFLSQCLGGRAEPVGSDLAGSSTSVPEGADRIPGLAAALASHKQEIKK</sequence>
<reference evidence="4" key="1">
    <citation type="submission" date="2022-09" db="EMBL/GenBank/DDBJ databases">
        <title>Tahibacter sp. nov., isolated from a fresh water.</title>
        <authorList>
            <person name="Baek J.H."/>
            <person name="Lee J.K."/>
            <person name="Kim J.M."/>
            <person name="Jeon C.O."/>
        </authorList>
    </citation>
    <scope>NUCLEOTIDE SEQUENCE</scope>
    <source>
        <strain evidence="4">W38</strain>
    </source>
</reference>
<feature type="domain" description="Peptidase S9 prolyl oligopeptidase catalytic" evidence="3">
    <location>
        <begin position="438"/>
        <end position="650"/>
    </location>
</feature>
<dbReference type="PANTHER" id="PTHR42776:SF27">
    <property type="entry name" value="DIPEPTIDYL PEPTIDASE FAMILY MEMBER 6"/>
    <property type="match status" value="1"/>
</dbReference>
<organism evidence="4 5">
    <name type="scientific">Tahibacter amnicola</name>
    <dbReference type="NCBI Taxonomy" id="2976241"/>
    <lineage>
        <taxon>Bacteria</taxon>
        <taxon>Pseudomonadati</taxon>
        <taxon>Pseudomonadota</taxon>
        <taxon>Gammaproteobacteria</taxon>
        <taxon>Lysobacterales</taxon>
        <taxon>Rhodanobacteraceae</taxon>
        <taxon>Tahibacter</taxon>
    </lineage>
</organism>
<name>A0ABY6BF98_9GAMM</name>
<evidence type="ECO:0000256" key="2">
    <source>
        <dbReference type="SAM" id="SignalP"/>
    </source>
</evidence>
<keyword evidence="1" id="KW-0378">Hydrolase</keyword>
<proteinExistence type="predicted"/>
<feature type="chain" id="PRO_5047037098" evidence="2">
    <location>
        <begin position="24"/>
        <end position="689"/>
    </location>
</feature>
<dbReference type="Gene3D" id="2.120.10.30">
    <property type="entry name" value="TolB, C-terminal domain"/>
    <property type="match status" value="1"/>
</dbReference>
<keyword evidence="5" id="KW-1185">Reference proteome</keyword>
<protein>
    <submittedName>
        <fullName evidence="4">S9 family peptidase</fullName>
    </submittedName>
</protein>
<dbReference type="Proteomes" id="UP001064632">
    <property type="component" value="Chromosome"/>
</dbReference>
<gene>
    <name evidence="4" type="ORF">N4264_02220</name>
</gene>
<dbReference type="EMBL" id="CP104694">
    <property type="protein sequence ID" value="UXI68490.1"/>
    <property type="molecule type" value="Genomic_DNA"/>
</dbReference>
<dbReference type="InterPro" id="IPR011042">
    <property type="entry name" value="6-blade_b-propeller_TolB-like"/>
</dbReference>
<dbReference type="SUPFAM" id="SSF82171">
    <property type="entry name" value="DPP6 N-terminal domain-like"/>
    <property type="match status" value="1"/>
</dbReference>
<dbReference type="Pfam" id="PF00326">
    <property type="entry name" value="Peptidase_S9"/>
    <property type="match status" value="1"/>
</dbReference>
<evidence type="ECO:0000256" key="1">
    <source>
        <dbReference type="ARBA" id="ARBA00022801"/>
    </source>
</evidence>
<evidence type="ECO:0000313" key="5">
    <source>
        <dbReference type="Proteomes" id="UP001064632"/>
    </source>
</evidence>
<keyword evidence="2" id="KW-0732">Signal</keyword>
<dbReference type="SUPFAM" id="SSF53474">
    <property type="entry name" value="alpha/beta-Hydrolases"/>
    <property type="match status" value="1"/>
</dbReference>
<dbReference type="PANTHER" id="PTHR42776">
    <property type="entry name" value="SERINE PEPTIDASE S9 FAMILY MEMBER"/>
    <property type="match status" value="1"/>
</dbReference>
<dbReference type="RefSeq" id="WP_261695449.1">
    <property type="nucleotide sequence ID" value="NZ_CP104694.1"/>
</dbReference>
<dbReference type="InterPro" id="IPR029058">
    <property type="entry name" value="AB_hydrolase_fold"/>
</dbReference>
<feature type="signal peptide" evidence="2">
    <location>
        <begin position="1"/>
        <end position="23"/>
    </location>
</feature>
<dbReference type="Gene3D" id="3.40.50.1820">
    <property type="entry name" value="alpha/beta hydrolase"/>
    <property type="match status" value="1"/>
</dbReference>
<dbReference type="InterPro" id="IPR001375">
    <property type="entry name" value="Peptidase_S9_cat"/>
</dbReference>
<accession>A0ABY6BF98</accession>